<dbReference type="PANTHER" id="PTHR42748:SF31">
    <property type="entry name" value="NMRA-LIKE DOMAIN-CONTAINING PROTEIN-RELATED"/>
    <property type="match status" value="1"/>
</dbReference>
<dbReference type="InterPro" id="IPR008030">
    <property type="entry name" value="NmrA-like"/>
</dbReference>
<dbReference type="InterPro" id="IPR051164">
    <property type="entry name" value="NmrA-like_oxidored"/>
</dbReference>
<comment type="similarity">
    <text evidence="1">Belongs to the NmrA-type oxidoreductase family.</text>
</comment>
<dbReference type="GO" id="GO:0005634">
    <property type="term" value="C:nucleus"/>
    <property type="evidence" value="ECO:0007669"/>
    <property type="project" value="TreeGrafter"/>
</dbReference>
<dbReference type="InterPro" id="IPR036291">
    <property type="entry name" value="NAD(P)-bd_dom_sf"/>
</dbReference>
<dbReference type="RefSeq" id="XP_040737703.1">
    <property type="nucleotide sequence ID" value="XM_040882092.1"/>
</dbReference>
<keyword evidence="2" id="KW-0521">NADP</keyword>
<sequence>MTKLFVIFGATGQQGGSLLDYMLNHPQFSKAYHFRAITRDASKSTAEGLRKKGVEVVQADMDKPETLGAAVSGAYGVFSVTNYWESRDAAIEITQGKAVADAARAAGVSVFIWSSLPNVTKFSNGELTTVHHFDSKAEVEKYIRTLSFSSCVFIMTAFFMQNIFSPIIAPPKLDNGIVMYNFAWNPSDRIPYIDIADIGKFIAPALRDPIKYNNARLTAATAYYTAQEMIDTFSEVSGKKVVLPTEAEILLLTDDPMKQSLARPPVLFTKWGYYGPTGEEDLKWTLAQMDEKPKNLKQFFEENGPWFQ</sequence>
<dbReference type="PANTHER" id="PTHR42748">
    <property type="entry name" value="NITROGEN METABOLITE REPRESSION PROTEIN NMRA FAMILY MEMBER"/>
    <property type="match status" value="1"/>
</dbReference>
<dbReference type="Proteomes" id="UP000249363">
    <property type="component" value="Unassembled WGS sequence"/>
</dbReference>
<evidence type="ECO:0000313" key="4">
    <source>
        <dbReference type="EMBL" id="RAO73189.1"/>
    </source>
</evidence>
<organism evidence="4 5">
    <name type="scientific">Talaromyces amestolkiae</name>
    <dbReference type="NCBI Taxonomy" id="1196081"/>
    <lineage>
        <taxon>Eukaryota</taxon>
        <taxon>Fungi</taxon>
        <taxon>Dikarya</taxon>
        <taxon>Ascomycota</taxon>
        <taxon>Pezizomycotina</taxon>
        <taxon>Eurotiomycetes</taxon>
        <taxon>Eurotiomycetidae</taxon>
        <taxon>Eurotiales</taxon>
        <taxon>Trichocomaceae</taxon>
        <taxon>Talaromyces</taxon>
        <taxon>Talaromyces sect. Talaromyces</taxon>
    </lineage>
</organism>
<dbReference type="EMBL" id="MIKG01000023">
    <property type="protein sequence ID" value="RAO73189.1"/>
    <property type="molecule type" value="Genomic_DNA"/>
</dbReference>
<dbReference type="OrthoDB" id="3358371at2759"/>
<name>A0A364LBN6_TALAM</name>
<dbReference type="STRING" id="1196081.A0A364LBN6"/>
<dbReference type="AlphaFoldDB" id="A0A364LBN6"/>
<keyword evidence="5" id="KW-1185">Reference proteome</keyword>
<dbReference type="CDD" id="cd05251">
    <property type="entry name" value="NmrA_like_SDR_a"/>
    <property type="match status" value="1"/>
</dbReference>
<dbReference type="Pfam" id="PF05368">
    <property type="entry name" value="NmrA"/>
    <property type="match status" value="1"/>
</dbReference>
<reference evidence="4 5" key="1">
    <citation type="journal article" date="2017" name="Biotechnol. Biofuels">
        <title>Differential beta-glucosidase expression as a function of carbon source availability in Talaromyces amestolkiae: a genomic and proteomic approach.</title>
        <authorList>
            <person name="de Eugenio L.I."/>
            <person name="Mendez-Liter J.A."/>
            <person name="Nieto-Dominguez M."/>
            <person name="Alonso L."/>
            <person name="Gil-Munoz J."/>
            <person name="Barriuso J."/>
            <person name="Prieto A."/>
            <person name="Martinez M.J."/>
        </authorList>
    </citation>
    <scope>NUCLEOTIDE SEQUENCE [LARGE SCALE GENOMIC DNA]</scope>
    <source>
        <strain evidence="4 5">CIB</strain>
    </source>
</reference>
<evidence type="ECO:0000313" key="5">
    <source>
        <dbReference type="Proteomes" id="UP000249363"/>
    </source>
</evidence>
<feature type="domain" description="NmrA-like" evidence="3">
    <location>
        <begin position="1"/>
        <end position="288"/>
    </location>
</feature>
<protein>
    <recommendedName>
        <fullName evidence="3">NmrA-like domain-containing protein</fullName>
    </recommendedName>
</protein>
<evidence type="ECO:0000256" key="2">
    <source>
        <dbReference type="ARBA" id="ARBA00022857"/>
    </source>
</evidence>
<gene>
    <name evidence="4" type="ORF">BHQ10_009201</name>
</gene>
<proteinExistence type="inferred from homology"/>
<dbReference type="SUPFAM" id="SSF51735">
    <property type="entry name" value="NAD(P)-binding Rossmann-fold domains"/>
    <property type="match status" value="1"/>
</dbReference>
<evidence type="ECO:0000259" key="3">
    <source>
        <dbReference type="Pfam" id="PF05368"/>
    </source>
</evidence>
<dbReference type="GeneID" id="63798415"/>
<dbReference type="Gene3D" id="3.90.25.10">
    <property type="entry name" value="UDP-galactose 4-epimerase, domain 1"/>
    <property type="match status" value="1"/>
</dbReference>
<accession>A0A364LBN6</accession>
<evidence type="ECO:0000256" key="1">
    <source>
        <dbReference type="ARBA" id="ARBA00006328"/>
    </source>
</evidence>
<dbReference type="Gene3D" id="3.40.50.720">
    <property type="entry name" value="NAD(P)-binding Rossmann-like Domain"/>
    <property type="match status" value="1"/>
</dbReference>
<comment type="caution">
    <text evidence="4">The sequence shown here is derived from an EMBL/GenBank/DDBJ whole genome shotgun (WGS) entry which is preliminary data.</text>
</comment>